<dbReference type="InterPro" id="IPR003130">
    <property type="entry name" value="GED"/>
</dbReference>
<organism evidence="6 7">
    <name type="scientific">Trichomonas vaginalis (strain ATCC PRA-98 / G3)</name>
    <dbReference type="NCBI Taxonomy" id="412133"/>
    <lineage>
        <taxon>Eukaryota</taxon>
        <taxon>Metamonada</taxon>
        <taxon>Parabasalia</taxon>
        <taxon>Trichomonadida</taxon>
        <taxon>Trichomonadidae</taxon>
        <taxon>Trichomonas</taxon>
    </lineage>
</organism>
<dbReference type="PANTHER" id="PTHR11566:SF21">
    <property type="entry name" value="DYNAMIN RELATED PROTEIN 1, ISOFORM A"/>
    <property type="match status" value="1"/>
</dbReference>
<dbReference type="Pfam" id="PF01031">
    <property type="entry name" value="Dynamin_M"/>
    <property type="match status" value="1"/>
</dbReference>
<comment type="similarity">
    <text evidence="3">Belongs to the TRAFAC class dynamin-like GTPase superfamily. Dynamin/Fzo/YdjA family.</text>
</comment>
<reference evidence="6" key="1">
    <citation type="submission" date="2006-10" db="EMBL/GenBank/DDBJ databases">
        <authorList>
            <person name="Amadeo P."/>
            <person name="Zhao Q."/>
            <person name="Wortman J."/>
            <person name="Fraser-Liggett C."/>
            <person name="Carlton J."/>
        </authorList>
    </citation>
    <scope>NUCLEOTIDE SEQUENCE</scope>
    <source>
        <strain evidence="6">G3</strain>
    </source>
</reference>
<protein>
    <submittedName>
        <fullName evidence="6">Dynamin central region family protein</fullName>
    </submittedName>
</protein>
<proteinExistence type="inferred from homology"/>
<evidence type="ECO:0000256" key="3">
    <source>
        <dbReference type="RuleBase" id="RU003932"/>
    </source>
</evidence>
<feature type="domain" description="Dynamin-type G" evidence="5">
    <location>
        <begin position="22"/>
        <end position="296"/>
    </location>
</feature>
<dbReference type="InterPro" id="IPR020850">
    <property type="entry name" value="GED_dom"/>
</dbReference>
<dbReference type="EMBL" id="DS113298">
    <property type="protein sequence ID" value="EAY12670.1"/>
    <property type="molecule type" value="Genomic_DNA"/>
</dbReference>
<dbReference type="InterPro" id="IPR019762">
    <property type="entry name" value="Dynamin_GTPase_CS"/>
</dbReference>
<dbReference type="InParanoid" id="A2E415"/>
<dbReference type="SUPFAM" id="SSF52540">
    <property type="entry name" value="P-loop containing nucleoside triphosphate hydrolases"/>
    <property type="match status" value="1"/>
</dbReference>
<dbReference type="VEuPathDB" id="TrichDB:TVAGG3_0147530"/>
<dbReference type="InterPro" id="IPR030381">
    <property type="entry name" value="G_DYNAMIN_dom"/>
</dbReference>
<dbReference type="InterPro" id="IPR022812">
    <property type="entry name" value="Dynamin"/>
</dbReference>
<dbReference type="Proteomes" id="UP000001542">
    <property type="component" value="Unassembled WGS sequence"/>
</dbReference>
<feature type="domain" description="GED" evidence="4">
    <location>
        <begin position="545"/>
        <end position="636"/>
    </location>
</feature>
<evidence type="ECO:0000259" key="5">
    <source>
        <dbReference type="PROSITE" id="PS51718"/>
    </source>
</evidence>
<dbReference type="Pfam" id="PF02212">
    <property type="entry name" value="GED"/>
    <property type="match status" value="1"/>
</dbReference>
<dbReference type="OrthoDB" id="5061070at2759"/>
<evidence type="ECO:0000256" key="1">
    <source>
        <dbReference type="ARBA" id="ARBA00022741"/>
    </source>
</evidence>
<dbReference type="SMART" id="SM00302">
    <property type="entry name" value="GED"/>
    <property type="match status" value="1"/>
</dbReference>
<dbReference type="FunFam" id="3.40.50.300:FF:003484">
    <property type="entry name" value="Dynamin central region family protein"/>
    <property type="match status" value="1"/>
</dbReference>
<dbReference type="InterPro" id="IPR027417">
    <property type="entry name" value="P-loop_NTPase"/>
</dbReference>
<dbReference type="PROSITE" id="PS51388">
    <property type="entry name" value="GED"/>
    <property type="match status" value="1"/>
</dbReference>
<dbReference type="eggNOG" id="KOG0446">
    <property type="taxonomic scope" value="Eukaryota"/>
</dbReference>
<keyword evidence="1 3" id="KW-0547">Nucleotide-binding</keyword>
<evidence type="ECO:0000313" key="7">
    <source>
        <dbReference type="Proteomes" id="UP000001542"/>
    </source>
</evidence>
<dbReference type="VEuPathDB" id="TrichDB:TVAG_074990"/>
<evidence type="ECO:0000256" key="2">
    <source>
        <dbReference type="ARBA" id="ARBA00023134"/>
    </source>
</evidence>
<dbReference type="PANTHER" id="PTHR11566">
    <property type="entry name" value="DYNAMIN"/>
    <property type="match status" value="1"/>
</dbReference>
<dbReference type="KEGG" id="tva:4770638"/>
<dbReference type="GO" id="GO:0016020">
    <property type="term" value="C:membrane"/>
    <property type="evidence" value="ECO:0000318"/>
    <property type="project" value="GO_Central"/>
</dbReference>
<dbReference type="FunCoup" id="A2E415">
    <property type="interactions" value="739"/>
</dbReference>
<dbReference type="AlphaFoldDB" id="A2E415"/>
<dbReference type="SMART" id="SM00053">
    <property type="entry name" value="DYNc"/>
    <property type="match status" value="1"/>
</dbReference>
<accession>A2E415</accession>
<dbReference type="GO" id="GO:0005874">
    <property type="term" value="C:microtubule"/>
    <property type="evidence" value="ECO:0000318"/>
    <property type="project" value="GO_Central"/>
</dbReference>
<dbReference type="InterPro" id="IPR001401">
    <property type="entry name" value="Dynamin_GTPase"/>
</dbReference>
<keyword evidence="2 3" id="KW-0342">GTP-binding</keyword>
<sequence>MEDLIPIINSLQDVFSTVGSDVISLPQIAVVGSQSSGKSSVLEAVVGRDFLPRGSGIVTRRPLILQLVHLDKAPEKGKPQEYGEFAHKPGEIFTDFNKINDEIIKETDRVTGSGRNVSKDPIRLKLWSANVLNLTLVDLPGLVKVAIDGQPASIVQDIHDMVKSFVDKPECLILAVTPANADIANSDALRLAREVDPKGDRTIGVITKIDIMDKGTNAREVLENRIYPLKLGYIGVVNRSQQAINTKMPMEKARQLEREFFENHRDYSDLADHCGTKYLTTVLNRLLMDHIRTSMPALRHKIQTMLEDKLKELEGYGSDPTHNNATLNAFILDVISKYLEIFNNYLNGRGCDGKEAKNAHGGRIATLFADKFNTKIDSLPGLNGVEIKSLYNQIKNHTGIAVPIFTPNDAYDHICAHIIDQFKEPSLAAIDDVVEILFDLHTEVKFMELDRFNVLDGAIRAVVDDCIRRCIPECRQFINDLIDAERSFINNKRPDFRGNERLFAHKAKNLRERPLPVRPPILDPCSISTLFGSSKNYTQHQGEELRELQVSAQDYFNIISEQIKDVIPKTIIHLIVQKSSDMLRPAMIKDVFNAADSLQLVQEDPSITKKRISCRQIVDALQRAQQILLDVRIAKF</sequence>
<dbReference type="RefSeq" id="XP_001324893.1">
    <property type="nucleotide sequence ID" value="XM_001324858.1"/>
</dbReference>
<keyword evidence="7" id="KW-1185">Reference proteome</keyword>
<dbReference type="PRINTS" id="PR00195">
    <property type="entry name" value="DYNAMIN"/>
</dbReference>
<dbReference type="InterPro" id="IPR000375">
    <property type="entry name" value="Dynamin_stalk"/>
</dbReference>
<evidence type="ECO:0000259" key="4">
    <source>
        <dbReference type="PROSITE" id="PS51388"/>
    </source>
</evidence>
<dbReference type="PROSITE" id="PS00410">
    <property type="entry name" value="G_DYNAMIN_1"/>
    <property type="match status" value="1"/>
</dbReference>
<dbReference type="GO" id="GO:0003924">
    <property type="term" value="F:GTPase activity"/>
    <property type="evidence" value="ECO:0000318"/>
    <property type="project" value="GO_Central"/>
</dbReference>
<dbReference type="Gene3D" id="1.20.120.1240">
    <property type="entry name" value="Dynamin, middle domain"/>
    <property type="match status" value="1"/>
</dbReference>
<reference evidence="6" key="2">
    <citation type="journal article" date="2007" name="Science">
        <title>Draft genome sequence of the sexually transmitted pathogen Trichomonas vaginalis.</title>
        <authorList>
            <person name="Carlton J.M."/>
            <person name="Hirt R.P."/>
            <person name="Silva J.C."/>
            <person name="Delcher A.L."/>
            <person name="Schatz M."/>
            <person name="Zhao Q."/>
            <person name="Wortman J.R."/>
            <person name="Bidwell S.L."/>
            <person name="Alsmark U.C.M."/>
            <person name="Besteiro S."/>
            <person name="Sicheritz-Ponten T."/>
            <person name="Noel C.J."/>
            <person name="Dacks J.B."/>
            <person name="Foster P.G."/>
            <person name="Simillion C."/>
            <person name="Van de Peer Y."/>
            <person name="Miranda-Saavedra D."/>
            <person name="Barton G.J."/>
            <person name="Westrop G.D."/>
            <person name="Mueller S."/>
            <person name="Dessi D."/>
            <person name="Fiori P.L."/>
            <person name="Ren Q."/>
            <person name="Paulsen I."/>
            <person name="Zhang H."/>
            <person name="Bastida-Corcuera F.D."/>
            <person name="Simoes-Barbosa A."/>
            <person name="Brown M.T."/>
            <person name="Hayes R.D."/>
            <person name="Mukherjee M."/>
            <person name="Okumura C.Y."/>
            <person name="Schneider R."/>
            <person name="Smith A.J."/>
            <person name="Vanacova S."/>
            <person name="Villalvazo M."/>
            <person name="Haas B.J."/>
            <person name="Pertea M."/>
            <person name="Feldblyum T.V."/>
            <person name="Utterback T.R."/>
            <person name="Shu C.L."/>
            <person name="Osoegawa K."/>
            <person name="de Jong P.J."/>
            <person name="Hrdy I."/>
            <person name="Horvathova L."/>
            <person name="Zubacova Z."/>
            <person name="Dolezal P."/>
            <person name="Malik S.B."/>
            <person name="Logsdon J.M. Jr."/>
            <person name="Henze K."/>
            <person name="Gupta A."/>
            <person name="Wang C.C."/>
            <person name="Dunne R.L."/>
            <person name="Upcroft J.A."/>
            <person name="Upcroft P."/>
            <person name="White O."/>
            <person name="Salzberg S.L."/>
            <person name="Tang P."/>
            <person name="Chiu C.-H."/>
            <person name="Lee Y.-S."/>
            <person name="Embley T.M."/>
            <person name="Coombs G.H."/>
            <person name="Mottram J.C."/>
            <person name="Tachezy J."/>
            <person name="Fraser-Liggett C.M."/>
            <person name="Johnson P.J."/>
        </authorList>
    </citation>
    <scope>NUCLEOTIDE SEQUENCE [LARGE SCALE GENOMIC DNA]</scope>
    <source>
        <strain evidence="6">G3</strain>
    </source>
</reference>
<dbReference type="GO" id="GO:0008017">
    <property type="term" value="F:microtubule binding"/>
    <property type="evidence" value="ECO:0000318"/>
    <property type="project" value="GO_Central"/>
</dbReference>
<gene>
    <name evidence="6" type="ORF">TVAG_074990</name>
</gene>
<dbReference type="CDD" id="cd08771">
    <property type="entry name" value="DLP_1"/>
    <property type="match status" value="1"/>
</dbReference>
<dbReference type="STRING" id="5722.A2E415"/>
<dbReference type="InterPro" id="IPR045063">
    <property type="entry name" value="Dynamin_N"/>
</dbReference>
<name>A2E415_TRIV3</name>
<dbReference type="Gene3D" id="3.40.50.300">
    <property type="entry name" value="P-loop containing nucleotide triphosphate hydrolases"/>
    <property type="match status" value="1"/>
</dbReference>
<dbReference type="GO" id="GO:0005525">
    <property type="term" value="F:GTP binding"/>
    <property type="evidence" value="ECO:0007669"/>
    <property type="project" value="UniProtKB-KW"/>
</dbReference>
<dbReference type="Pfam" id="PF00350">
    <property type="entry name" value="Dynamin_N"/>
    <property type="match status" value="1"/>
</dbReference>
<dbReference type="PROSITE" id="PS51718">
    <property type="entry name" value="G_DYNAMIN_2"/>
    <property type="match status" value="1"/>
</dbReference>
<evidence type="ECO:0000313" key="6">
    <source>
        <dbReference type="EMBL" id="EAY12670.1"/>
    </source>
</evidence>
<dbReference type="GO" id="GO:0005737">
    <property type="term" value="C:cytoplasm"/>
    <property type="evidence" value="ECO:0000318"/>
    <property type="project" value="GO_Central"/>
</dbReference>